<dbReference type="AlphaFoldDB" id="A0AAN7T9Z2"/>
<feature type="region of interest" description="Disordered" evidence="1">
    <location>
        <begin position="588"/>
        <end position="614"/>
    </location>
</feature>
<comment type="caution">
    <text evidence="3">The sequence shown here is derived from an EMBL/GenBank/DDBJ whole genome shotgun (WGS) entry which is preliminary data.</text>
</comment>
<name>A0AAN7T9Z2_9PEZI</name>
<organism evidence="3 4">
    <name type="scientific">Meristemomyces frigidus</name>
    <dbReference type="NCBI Taxonomy" id="1508187"/>
    <lineage>
        <taxon>Eukaryota</taxon>
        <taxon>Fungi</taxon>
        <taxon>Dikarya</taxon>
        <taxon>Ascomycota</taxon>
        <taxon>Pezizomycotina</taxon>
        <taxon>Dothideomycetes</taxon>
        <taxon>Dothideomycetidae</taxon>
        <taxon>Mycosphaerellales</taxon>
        <taxon>Teratosphaeriaceae</taxon>
        <taxon>Meristemomyces</taxon>
    </lineage>
</organism>
<dbReference type="Pfam" id="PF20411">
    <property type="entry name" value="DUF6697"/>
    <property type="match status" value="1"/>
</dbReference>
<evidence type="ECO:0000313" key="3">
    <source>
        <dbReference type="EMBL" id="KAK5107774.1"/>
    </source>
</evidence>
<accession>A0AAN7T9Z2</accession>
<feature type="domain" description="DUF6697" evidence="2">
    <location>
        <begin position="195"/>
        <end position="446"/>
    </location>
</feature>
<feature type="compositionally biased region" description="Basic and acidic residues" evidence="1">
    <location>
        <begin position="500"/>
        <end position="509"/>
    </location>
</feature>
<evidence type="ECO:0000256" key="1">
    <source>
        <dbReference type="SAM" id="MobiDB-lite"/>
    </source>
</evidence>
<dbReference type="Proteomes" id="UP001310890">
    <property type="component" value="Unassembled WGS sequence"/>
</dbReference>
<dbReference type="EMBL" id="JAVRRL010000107">
    <property type="protein sequence ID" value="KAK5107774.1"/>
    <property type="molecule type" value="Genomic_DNA"/>
</dbReference>
<gene>
    <name evidence="3" type="ORF">LTR62_000698</name>
</gene>
<sequence length="715" mass="79250">MTDHTRPTSPSHYSLPTMGPTAPRFQPNGNEVARYQPSVDTSTALERYVAGFQVSTVAEIARLELATKNNADDIELTNKIVRGDLQTLQAEIAQLRELVTSSVKHQAASAITRASNLPAQDLSRNGPTAVHSDGAEPNERPNPIVIKEPSCDVNYAVRLAATLQHLNSTRPKWQPLAVHQMQPSPTATLPTTKVTFSWEFLQRELQGAKWSPGYHLISGETSKIKSRGYWILEAEFEPFAPSAPGQHGAKLTPFFNCPLTLTLTGPTPEEENFLDNPVFIRKEGEERYAYFGQYSQLRFSDKLDYDRVLEVVPESVRQYWANQLADPRRPMWITKALKEHFWPRPRYEGPLPKDSVFCSPGSDGATTCRNPEPVLEKNVRDGMIAYAAELKAWDHETGIKVNLLTPESLLASFKEADAAMEPGLRLWWEYFQCVGYEQEFYADLVRAQEEYEKSGGVEAIGQVGVKWKAGVRVAKDDGGESGVNRKDSAVANVPAMGAEPAKERSEVHSWSEPAEEERFPDGFATNTHVVENIAIGTDMQRILDWQQLAAEANNNSVANPVVTSAPAREAEPAAKTFSRVVSWSDVTEKDFPPTKSAANNTRVSESAADQTSTDRMLHWKQAAADEAQTDDNHPTWNPVFICTAPAVKSISTANPATRVPRWAEVEAKLAAAYPPPPLLPQADLNAAKEFQRMATQAKVRGERGAYEPPHRRAKS</sequence>
<feature type="region of interest" description="Disordered" evidence="1">
    <location>
        <begin position="112"/>
        <end position="146"/>
    </location>
</feature>
<proteinExistence type="predicted"/>
<dbReference type="InterPro" id="IPR046520">
    <property type="entry name" value="DUF6697"/>
</dbReference>
<feature type="region of interest" description="Disordered" evidence="1">
    <location>
        <begin position="496"/>
        <end position="517"/>
    </location>
</feature>
<protein>
    <recommendedName>
        <fullName evidence="2">DUF6697 domain-containing protein</fullName>
    </recommendedName>
</protein>
<evidence type="ECO:0000313" key="4">
    <source>
        <dbReference type="Proteomes" id="UP001310890"/>
    </source>
</evidence>
<evidence type="ECO:0000259" key="2">
    <source>
        <dbReference type="Pfam" id="PF20411"/>
    </source>
</evidence>
<feature type="compositionally biased region" description="Polar residues" evidence="1">
    <location>
        <begin position="112"/>
        <end position="126"/>
    </location>
</feature>
<feature type="compositionally biased region" description="Polar residues" evidence="1">
    <location>
        <begin position="596"/>
        <end position="614"/>
    </location>
</feature>
<reference evidence="3" key="1">
    <citation type="submission" date="2023-08" db="EMBL/GenBank/DDBJ databases">
        <title>Black Yeasts Isolated from many extreme environments.</title>
        <authorList>
            <person name="Coleine C."/>
            <person name="Stajich J.E."/>
            <person name="Selbmann L."/>
        </authorList>
    </citation>
    <scope>NUCLEOTIDE SEQUENCE</scope>
    <source>
        <strain evidence="3">CCFEE 5401</strain>
    </source>
</reference>
<feature type="region of interest" description="Disordered" evidence="1">
    <location>
        <begin position="1"/>
        <end position="23"/>
    </location>
</feature>